<keyword evidence="2" id="KW-0378">Hydrolase</keyword>
<reference evidence="3" key="1">
    <citation type="submission" date="2016-10" db="EMBL/GenBank/DDBJ databases">
        <authorList>
            <person name="Varghese N."/>
            <person name="Submissions S."/>
        </authorList>
    </citation>
    <scope>NUCLEOTIDE SEQUENCE [LARGE SCALE GENOMIC DNA]</scope>
    <source>
        <strain evidence="3">CGMCC 4.3568</strain>
    </source>
</reference>
<keyword evidence="3" id="KW-1185">Reference proteome</keyword>
<dbReference type="Pfam" id="PF00561">
    <property type="entry name" value="Abhydrolase_1"/>
    <property type="match status" value="1"/>
</dbReference>
<dbReference type="Proteomes" id="UP000243799">
    <property type="component" value="Unassembled WGS sequence"/>
</dbReference>
<dbReference type="EMBL" id="FOKG01000017">
    <property type="protein sequence ID" value="SFB53557.1"/>
    <property type="molecule type" value="Genomic_DNA"/>
</dbReference>
<name>A0A1I1BTT0_9PSEU</name>
<evidence type="ECO:0000313" key="2">
    <source>
        <dbReference type="EMBL" id="SFB53557.1"/>
    </source>
</evidence>
<sequence length="285" mass="31957">MEQHVSIWGDLAGVELRQRTVDAAGIATRVVEAGTGPALVMVHGTGGHLEAYSRNVRDLAKEFRIVLYDMAGHGLSAKPDRPYTIDYLSDHLIALLDALDIGKAHLSGESLGGWVAAWAAAHHPERIDRLVLNTPGNVTNKPEVMAGLKESSMKAVREASRQTVRTRVEWLFHDKSLVTDELVDLRLRIYTQPGFEDAMRNILAVQDWEHRRPYVWSSEWCGRIVSPTLLLWTDHDPTASVEEAALLEELIPGSRLEVIEGAGHWPQWEKPDQFNETHVRFLKGK</sequence>
<dbReference type="SUPFAM" id="SSF53474">
    <property type="entry name" value="alpha/beta-Hydrolases"/>
    <property type="match status" value="1"/>
</dbReference>
<evidence type="ECO:0000313" key="3">
    <source>
        <dbReference type="Proteomes" id="UP000243799"/>
    </source>
</evidence>
<proteinExistence type="predicted"/>
<dbReference type="AlphaFoldDB" id="A0A1I1BTT0"/>
<dbReference type="InterPro" id="IPR000639">
    <property type="entry name" value="Epox_hydrolase-like"/>
</dbReference>
<dbReference type="RefSeq" id="WP_020501053.1">
    <property type="nucleotide sequence ID" value="NZ_FOKG01000017.1"/>
</dbReference>
<organism evidence="2 3">
    <name type="scientific">Amycolatopsis marina</name>
    <dbReference type="NCBI Taxonomy" id="490629"/>
    <lineage>
        <taxon>Bacteria</taxon>
        <taxon>Bacillati</taxon>
        <taxon>Actinomycetota</taxon>
        <taxon>Actinomycetes</taxon>
        <taxon>Pseudonocardiales</taxon>
        <taxon>Pseudonocardiaceae</taxon>
        <taxon>Amycolatopsis</taxon>
    </lineage>
</organism>
<dbReference type="PANTHER" id="PTHR43798">
    <property type="entry name" value="MONOACYLGLYCEROL LIPASE"/>
    <property type="match status" value="1"/>
</dbReference>
<dbReference type="PRINTS" id="PR00111">
    <property type="entry name" value="ABHYDROLASE"/>
</dbReference>
<feature type="domain" description="AB hydrolase-1" evidence="1">
    <location>
        <begin position="37"/>
        <end position="271"/>
    </location>
</feature>
<dbReference type="InterPro" id="IPR050266">
    <property type="entry name" value="AB_hydrolase_sf"/>
</dbReference>
<protein>
    <submittedName>
        <fullName evidence="2">2-hydroxy-6-oxonona-2,4-dienedioate hydrolase</fullName>
    </submittedName>
</protein>
<dbReference type="PANTHER" id="PTHR43798:SF33">
    <property type="entry name" value="HYDROLASE, PUTATIVE (AFU_ORTHOLOGUE AFUA_2G14860)-RELATED"/>
    <property type="match status" value="1"/>
</dbReference>
<dbReference type="GO" id="GO:0016020">
    <property type="term" value="C:membrane"/>
    <property type="evidence" value="ECO:0007669"/>
    <property type="project" value="TreeGrafter"/>
</dbReference>
<dbReference type="Gene3D" id="3.40.50.1820">
    <property type="entry name" value="alpha/beta hydrolase"/>
    <property type="match status" value="1"/>
</dbReference>
<accession>A0A1I1BTT0</accession>
<gene>
    <name evidence="2" type="ORF">SAMN05216266_11764</name>
</gene>
<dbReference type="PRINTS" id="PR00412">
    <property type="entry name" value="EPOXHYDRLASE"/>
</dbReference>
<dbReference type="InterPro" id="IPR029058">
    <property type="entry name" value="AB_hydrolase_fold"/>
</dbReference>
<evidence type="ECO:0000259" key="1">
    <source>
        <dbReference type="Pfam" id="PF00561"/>
    </source>
</evidence>
<dbReference type="OrthoDB" id="9808398at2"/>
<dbReference type="STRING" id="490629.SAMN05216266_11764"/>
<dbReference type="GO" id="GO:0016787">
    <property type="term" value="F:hydrolase activity"/>
    <property type="evidence" value="ECO:0007669"/>
    <property type="project" value="UniProtKB-KW"/>
</dbReference>
<dbReference type="InterPro" id="IPR000073">
    <property type="entry name" value="AB_hydrolase_1"/>
</dbReference>